<keyword evidence="2" id="KW-1185">Reference proteome</keyword>
<gene>
    <name evidence="1" type="ORF">SAMN05421546_0652</name>
</gene>
<name>A0A1N6PKS1_9GAMM</name>
<dbReference type="EMBL" id="FTLW01000001">
    <property type="protein sequence ID" value="SIQ04931.1"/>
    <property type="molecule type" value="Genomic_DNA"/>
</dbReference>
<dbReference type="OrthoDB" id="9779968at2"/>
<proteinExistence type="predicted"/>
<evidence type="ECO:0000313" key="2">
    <source>
        <dbReference type="Proteomes" id="UP000241788"/>
    </source>
</evidence>
<dbReference type="Pfam" id="PF07394">
    <property type="entry name" value="DUF1501"/>
    <property type="match status" value="1"/>
</dbReference>
<reference evidence="2" key="1">
    <citation type="submission" date="2017-01" db="EMBL/GenBank/DDBJ databases">
        <authorList>
            <person name="Varghese N."/>
            <person name="Submissions S."/>
        </authorList>
    </citation>
    <scope>NUCLEOTIDE SEQUENCE [LARGE SCALE GENOMIC DNA]</scope>
    <source>
        <strain evidence="2">UM1</strain>
    </source>
</reference>
<dbReference type="InterPro" id="IPR010869">
    <property type="entry name" value="DUF1501"/>
</dbReference>
<dbReference type="PANTHER" id="PTHR43737:SF1">
    <property type="entry name" value="DUF1501 DOMAIN-CONTAINING PROTEIN"/>
    <property type="match status" value="1"/>
</dbReference>
<dbReference type="PROSITE" id="PS51318">
    <property type="entry name" value="TAT"/>
    <property type="match status" value="1"/>
</dbReference>
<sequence length="483" mass="51403">MKREIREDRRRFLGQLGATLAGGTALAMFPQFDLVSRALAATTPPASGHRALVCIFLLGGNDSFNMLIPHVQAEHDVYLASRGGVYDPASNSQGLGIARSQLLQINDVAGKAWGLHPGCAGLKTLFDAGELAFLANVGTLVQPVTKDEIIARTARLPPSLYSHNDQQRLWMRGHSESRNAGFGWGGMCADVLRNPQSTGLPGLSPSITVSGTNLFQAGMQTSPYGMDSNGPQLLRRFSGASQADLIRQQALEALMQRDYSPVMQSYYGMVGEGAMSIGGALVKALDPANGGDIATVFPTDNRLAAQLRMIARTIKASRTGAINHHRQVYFASMGGFDTHDNQMGANGHARLLTQLSEALLAFRHALQEIGALNDTVSFTMSDFGRTLNSNGNGTDHAWGGVQMMMGGASASGGALRGRQVWGQYPLLELDGNQAIQRGRLIPTTSNNQMGATLAKWLGVDGSDLPTIFPGIGNFSSSTLGFLG</sequence>
<dbReference type="AlphaFoldDB" id="A0A1N6PKS1"/>
<organism evidence="1 2">
    <name type="scientific">Solilutibacter tolerans</name>
    <dbReference type="NCBI Taxonomy" id="1604334"/>
    <lineage>
        <taxon>Bacteria</taxon>
        <taxon>Pseudomonadati</taxon>
        <taxon>Pseudomonadota</taxon>
        <taxon>Gammaproteobacteria</taxon>
        <taxon>Lysobacterales</taxon>
        <taxon>Lysobacteraceae</taxon>
        <taxon>Solilutibacter</taxon>
    </lineage>
</organism>
<evidence type="ECO:0000313" key="1">
    <source>
        <dbReference type="EMBL" id="SIQ04931.1"/>
    </source>
</evidence>
<dbReference type="InterPro" id="IPR006311">
    <property type="entry name" value="TAT_signal"/>
</dbReference>
<dbReference type="Proteomes" id="UP000241788">
    <property type="component" value="Unassembled WGS sequence"/>
</dbReference>
<accession>A0A1N6PKS1</accession>
<dbReference type="PANTHER" id="PTHR43737">
    <property type="entry name" value="BLL7424 PROTEIN"/>
    <property type="match status" value="1"/>
</dbReference>
<dbReference type="STRING" id="1604334.SAMN05421546_0652"/>
<dbReference type="RefSeq" id="WP_076585329.1">
    <property type="nucleotide sequence ID" value="NZ_FTLW01000001.1"/>
</dbReference>
<protein>
    <submittedName>
        <fullName evidence="1">Uncharacterized conserved protein, DUF1501 family</fullName>
    </submittedName>
</protein>